<reference evidence="6" key="1">
    <citation type="journal article" date="2021" name="Nat. Commun.">
        <title>Genetic determinants of endophytism in the Arabidopsis root mycobiome.</title>
        <authorList>
            <person name="Mesny F."/>
            <person name="Miyauchi S."/>
            <person name="Thiergart T."/>
            <person name="Pickel B."/>
            <person name="Atanasova L."/>
            <person name="Karlsson M."/>
            <person name="Huettel B."/>
            <person name="Barry K.W."/>
            <person name="Haridas S."/>
            <person name="Chen C."/>
            <person name="Bauer D."/>
            <person name="Andreopoulos W."/>
            <person name="Pangilinan J."/>
            <person name="LaButti K."/>
            <person name="Riley R."/>
            <person name="Lipzen A."/>
            <person name="Clum A."/>
            <person name="Drula E."/>
            <person name="Henrissat B."/>
            <person name="Kohler A."/>
            <person name="Grigoriev I.V."/>
            <person name="Martin F.M."/>
            <person name="Hacquard S."/>
        </authorList>
    </citation>
    <scope>NUCLEOTIDE SEQUENCE</scope>
    <source>
        <strain evidence="6">MPI-CAGE-CH-0243</strain>
    </source>
</reference>
<comment type="subcellular location">
    <subcellularLocation>
        <location evidence="2">Secreted</location>
    </subcellularLocation>
</comment>
<protein>
    <submittedName>
        <fullName evidence="6">Glycoside hydrolase</fullName>
    </submittedName>
</protein>
<dbReference type="GO" id="GO:0005576">
    <property type="term" value="C:extracellular region"/>
    <property type="evidence" value="ECO:0007669"/>
    <property type="project" value="UniProtKB-SubCell"/>
</dbReference>
<dbReference type="OrthoDB" id="4849160at2759"/>
<keyword evidence="3" id="KW-0964">Secreted</keyword>
<dbReference type="PANTHER" id="PTHR33353:SF34">
    <property type="entry name" value="ENDO-BETA-1,4-GLUCANASE D"/>
    <property type="match status" value="1"/>
</dbReference>
<feature type="non-terminal residue" evidence="6">
    <location>
        <position position="243"/>
    </location>
</feature>
<evidence type="ECO:0000256" key="3">
    <source>
        <dbReference type="ARBA" id="ARBA00022525"/>
    </source>
</evidence>
<proteinExistence type="predicted"/>
<dbReference type="EMBL" id="JAGMWT010000004">
    <property type="protein sequence ID" value="KAH7130486.1"/>
    <property type="molecule type" value="Genomic_DNA"/>
</dbReference>
<feature type="non-terminal residue" evidence="6">
    <location>
        <position position="1"/>
    </location>
</feature>
<gene>
    <name evidence="6" type="ORF">B0J11DRAFT_390736</name>
</gene>
<dbReference type="InterPro" id="IPR005103">
    <property type="entry name" value="AA9_LPMO"/>
</dbReference>
<comment type="caution">
    <text evidence="6">The sequence shown here is derived from an EMBL/GenBank/DDBJ whole genome shotgun (WGS) entry which is preliminary data.</text>
</comment>
<dbReference type="CDD" id="cd21175">
    <property type="entry name" value="LPMO_AA9"/>
    <property type="match status" value="1"/>
</dbReference>
<dbReference type="GO" id="GO:0016787">
    <property type="term" value="F:hydrolase activity"/>
    <property type="evidence" value="ECO:0007669"/>
    <property type="project" value="UniProtKB-KW"/>
</dbReference>
<evidence type="ECO:0000313" key="7">
    <source>
        <dbReference type="Proteomes" id="UP000700596"/>
    </source>
</evidence>
<dbReference type="Pfam" id="PF03443">
    <property type="entry name" value="AA9"/>
    <property type="match status" value="1"/>
</dbReference>
<dbReference type="PANTHER" id="PTHR33353">
    <property type="entry name" value="PUTATIVE (AFU_ORTHOLOGUE AFUA_1G12560)-RELATED"/>
    <property type="match status" value="1"/>
</dbReference>
<dbReference type="Proteomes" id="UP000700596">
    <property type="component" value="Unassembled WGS sequence"/>
</dbReference>
<dbReference type="AlphaFoldDB" id="A0A9P9IS73"/>
<evidence type="ECO:0000256" key="2">
    <source>
        <dbReference type="ARBA" id="ARBA00004613"/>
    </source>
</evidence>
<keyword evidence="6" id="KW-0378">Hydrolase</keyword>
<name>A0A9P9IS73_9PLEO</name>
<dbReference type="Gene3D" id="2.70.50.70">
    <property type="match status" value="1"/>
</dbReference>
<sequence length="243" mass="26202">TILLTSGFAAQVLAHGILTEFTANGVRYEGFATESIYKIQNGNPVPDVAAWSTEALDRGYIEPNSMSTQDINCHKNAAPGVLTAEVAAGGTIDFFWADWPHNQSPVLTYIAPCNGDCATVDKSTLEWIKIDEAGWDGEWAGQKLMNNNFTWTTTVPSTIAAGNYVFRNEIINLHSGVKPNGAQLYPQCMNVKITGSGTDRPKGTLAVNFYKPDDAGILFDGASKNIIEYPIPGPPLYIPGDTA</sequence>
<organism evidence="6 7">
    <name type="scientific">Dendryphion nanum</name>
    <dbReference type="NCBI Taxonomy" id="256645"/>
    <lineage>
        <taxon>Eukaryota</taxon>
        <taxon>Fungi</taxon>
        <taxon>Dikarya</taxon>
        <taxon>Ascomycota</taxon>
        <taxon>Pezizomycotina</taxon>
        <taxon>Dothideomycetes</taxon>
        <taxon>Pleosporomycetidae</taxon>
        <taxon>Pleosporales</taxon>
        <taxon>Torulaceae</taxon>
        <taxon>Dendryphion</taxon>
    </lineage>
</organism>
<evidence type="ECO:0000259" key="5">
    <source>
        <dbReference type="Pfam" id="PF03443"/>
    </source>
</evidence>
<keyword evidence="4" id="KW-1015">Disulfide bond</keyword>
<evidence type="ECO:0000256" key="4">
    <source>
        <dbReference type="ARBA" id="ARBA00023157"/>
    </source>
</evidence>
<accession>A0A9P9IS73</accession>
<dbReference type="InterPro" id="IPR049892">
    <property type="entry name" value="AA9"/>
</dbReference>
<evidence type="ECO:0000256" key="1">
    <source>
        <dbReference type="ARBA" id="ARBA00001973"/>
    </source>
</evidence>
<keyword evidence="7" id="KW-1185">Reference proteome</keyword>
<evidence type="ECO:0000313" key="6">
    <source>
        <dbReference type="EMBL" id="KAH7130486.1"/>
    </source>
</evidence>
<feature type="domain" description="Auxiliary Activity family 9 catalytic" evidence="5">
    <location>
        <begin position="15"/>
        <end position="222"/>
    </location>
</feature>
<comment type="cofactor">
    <cofactor evidence="1">
        <name>Cu(2+)</name>
        <dbReference type="ChEBI" id="CHEBI:29036"/>
    </cofactor>
</comment>